<feature type="transmembrane region" description="Helical" evidence="8">
    <location>
        <begin position="219"/>
        <end position="238"/>
    </location>
</feature>
<evidence type="ECO:0000256" key="5">
    <source>
        <dbReference type="ARBA" id="ARBA00022692"/>
    </source>
</evidence>
<keyword evidence="4" id="KW-1003">Cell membrane</keyword>
<feature type="transmembrane region" description="Helical" evidence="8">
    <location>
        <begin position="169"/>
        <end position="190"/>
    </location>
</feature>
<evidence type="ECO:0000256" key="7">
    <source>
        <dbReference type="ARBA" id="ARBA00023136"/>
    </source>
</evidence>
<feature type="transmembrane region" description="Helical" evidence="8">
    <location>
        <begin position="142"/>
        <end position="162"/>
    </location>
</feature>
<dbReference type="GO" id="GO:0005886">
    <property type="term" value="C:plasma membrane"/>
    <property type="evidence" value="ECO:0007669"/>
    <property type="project" value="UniProtKB-SubCell"/>
</dbReference>
<dbReference type="Gene3D" id="1.10.3470.10">
    <property type="entry name" value="ABC transporter involved in vitamin B12 uptake, BtuC"/>
    <property type="match status" value="1"/>
</dbReference>
<feature type="transmembrane region" description="Helical" evidence="8">
    <location>
        <begin position="116"/>
        <end position="136"/>
    </location>
</feature>
<protein>
    <submittedName>
        <fullName evidence="9">Uncharacterized protein</fullName>
    </submittedName>
</protein>
<evidence type="ECO:0000256" key="6">
    <source>
        <dbReference type="ARBA" id="ARBA00022989"/>
    </source>
</evidence>
<dbReference type="EMBL" id="OMOF01000013">
    <property type="protein sequence ID" value="SPF31901.1"/>
    <property type="molecule type" value="Genomic_DNA"/>
</dbReference>
<keyword evidence="7 8" id="KW-0472">Membrane</keyword>
<evidence type="ECO:0000313" key="9">
    <source>
        <dbReference type="EMBL" id="SPF31901.1"/>
    </source>
</evidence>
<evidence type="ECO:0000256" key="3">
    <source>
        <dbReference type="ARBA" id="ARBA00022448"/>
    </source>
</evidence>
<feature type="transmembrane region" description="Helical" evidence="8">
    <location>
        <begin position="86"/>
        <end position="107"/>
    </location>
</feature>
<dbReference type="PANTHER" id="PTHR30472">
    <property type="entry name" value="FERRIC ENTEROBACTIN TRANSPORT SYSTEM PERMEASE PROTEIN"/>
    <property type="match status" value="1"/>
</dbReference>
<evidence type="ECO:0000256" key="1">
    <source>
        <dbReference type="ARBA" id="ARBA00004651"/>
    </source>
</evidence>
<keyword evidence="5 8" id="KW-0812">Transmembrane</keyword>
<dbReference type="InterPro" id="IPR037294">
    <property type="entry name" value="ABC_BtuC-like"/>
</dbReference>
<dbReference type="OrthoDB" id="9792889at2"/>
<reference evidence="10" key="1">
    <citation type="submission" date="2018-02" db="EMBL/GenBank/DDBJ databases">
        <authorList>
            <person name="Hausmann B."/>
        </authorList>
    </citation>
    <scope>NUCLEOTIDE SEQUENCE [LARGE SCALE GENOMIC DNA]</scope>
    <source>
        <strain evidence="10">Peat soil MAG SbF1</strain>
    </source>
</reference>
<evidence type="ECO:0000313" key="10">
    <source>
        <dbReference type="Proteomes" id="UP000238916"/>
    </source>
</evidence>
<proteinExistence type="inferred from homology"/>
<keyword evidence="3" id="KW-0813">Transport</keyword>
<comment type="similarity">
    <text evidence="2">Belongs to the binding-protein-dependent transport system permease family. FecCD subfamily.</text>
</comment>
<dbReference type="CDD" id="cd06550">
    <property type="entry name" value="TM_ABC_iron-siderophores_like"/>
    <property type="match status" value="1"/>
</dbReference>
<feature type="transmembrane region" description="Helical" evidence="8">
    <location>
        <begin position="331"/>
        <end position="350"/>
    </location>
</feature>
<evidence type="ECO:0000256" key="2">
    <source>
        <dbReference type="ARBA" id="ARBA00007935"/>
    </source>
</evidence>
<dbReference type="Pfam" id="PF01032">
    <property type="entry name" value="FecCD"/>
    <property type="match status" value="1"/>
</dbReference>
<keyword evidence="6 8" id="KW-1133">Transmembrane helix</keyword>
<dbReference type="GO" id="GO:0033214">
    <property type="term" value="P:siderophore-iron import into cell"/>
    <property type="evidence" value="ECO:0007669"/>
    <property type="project" value="TreeGrafter"/>
</dbReference>
<dbReference type="InterPro" id="IPR000522">
    <property type="entry name" value="ABC_transptr_permease_BtuC"/>
</dbReference>
<dbReference type="PANTHER" id="PTHR30472:SF70">
    <property type="entry name" value="MOLYBDATE IMPORT SYSTEM PERMEASE PROTEIN MOLB"/>
    <property type="match status" value="1"/>
</dbReference>
<dbReference type="Proteomes" id="UP000238916">
    <property type="component" value="Unassembled WGS sequence"/>
</dbReference>
<evidence type="ECO:0000256" key="4">
    <source>
        <dbReference type="ARBA" id="ARBA00022475"/>
    </source>
</evidence>
<dbReference type="GO" id="GO:0022857">
    <property type="term" value="F:transmembrane transporter activity"/>
    <property type="evidence" value="ECO:0007669"/>
    <property type="project" value="InterPro"/>
</dbReference>
<gene>
    <name evidence="9" type="ORF">SBF1_110027</name>
</gene>
<name>A0A2U3JWZ4_9FIRM</name>
<dbReference type="SUPFAM" id="SSF81345">
    <property type="entry name" value="ABC transporter involved in vitamin B12 uptake, BtuC"/>
    <property type="match status" value="1"/>
</dbReference>
<dbReference type="AlphaFoldDB" id="A0A2U3JWZ4"/>
<feature type="transmembrane region" description="Helical" evidence="8">
    <location>
        <begin position="301"/>
        <end position="319"/>
    </location>
</feature>
<accession>A0A2U3JWZ4</accession>
<evidence type="ECO:0000256" key="8">
    <source>
        <dbReference type="SAM" id="Phobius"/>
    </source>
</evidence>
<sequence length="357" mass="38643">MGTHETQRDQLCTEDGKKTSVSRTGVLYAVLSVLFVVIFLYSVTLGRFSLSFPELFNMFWRKMFHLPQTWTDAAEIALFNIRLPRIVAAILVGGGLSAAGAVFQGLFKNPMVSPDLLGASTGAGFGACVAISLSFSTFGIQISAFICGISAVLLTYGIAKFVSRSSNMMFTLILTGMVISTMFSSFISMLKFVADPNNKLPAITFWLMGGLTGVNLEQVIALIIPLGVAIVPILLLRYQLNIISFGDQEAKTLGVNVRLVRMLLIVCSTLLTAGTVAIAGMVGWIGLIIPHIARLLVGPNYKHLLPLSILIGGIFMMIVDDLARGLFSIEIPLGILTSIIGGPFFIYLLFKGRRSYE</sequence>
<organism evidence="9 10">
    <name type="scientific">Candidatus Desulfosporosinus infrequens</name>
    <dbReference type="NCBI Taxonomy" id="2043169"/>
    <lineage>
        <taxon>Bacteria</taxon>
        <taxon>Bacillati</taxon>
        <taxon>Bacillota</taxon>
        <taxon>Clostridia</taxon>
        <taxon>Eubacteriales</taxon>
        <taxon>Desulfitobacteriaceae</taxon>
        <taxon>Desulfosporosinus</taxon>
    </lineage>
</organism>
<dbReference type="FunFam" id="1.10.3470.10:FF:000001">
    <property type="entry name" value="Vitamin B12 ABC transporter permease BtuC"/>
    <property type="match status" value="1"/>
</dbReference>
<feature type="transmembrane region" description="Helical" evidence="8">
    <location>
        <begin position="259"/>
        <end position="289"/>
    </location>
</feature>
<comment type="subcellular location">
    <subcellularLocation>
        <location evidence="1">Cell membrane</location>
        <topology evidence="1">Multi-pass membrane protein</topology>
    </subcellularLocation>
</comment>
<feature type="transmembrane region" description="Helical" evidence="8">
    <location>
        <begin position="26"/>
        <end position="50"/>
    </location>
</feature>